<protein>
    <submittedName>
        <fullName evidence="9">Gag protein</fullName>
    </submittedName>
</protein>
<keyword evidence="2 4" id="KW-0863">Zinc-finger</keyword>
<dbReference type="PROSITE" id="PS01358">
    <property type="entry name" value="ZF_RANBP2_1"/>
    <property type="match status" value="1"/>
</dbReference>
<feature type="compositionally biased region" description="Pro residues" evidence="6">
    <location>
        <begin position="314"/>
        <end position="332"/>
    </location>
</feature>
<accession>A0A2U9K508</accession>
<dbReference type="CDD" id="cd02907">
    <property type="entry name" value="Macro_Af1521_BAL-like"/>
    <property type="match status" value="1"/>
</dbReference>
<dbReference type="InterPro" id="IPR001878">
    <property type="entry name" value="Znf_CCHC"/>
</dbReference>
<evidence type="ECO:0000259" key="7">
    <source>
        <dbReference type="PROSITE" id="PS50158"/>
    </source>
</evidence>
<feature type="region of interest" description="Disordered" evidence="6">
    <location>
        <begin position="556"/>
        <end position="584"/>
    </location>
</feature>
<evidence type="ECO:0000256" key="2">
    <source>
        <dbReference type="ARBA" id="ARBA00022771"/>
    </source>
</evidence>
<evidence type="ECO:0000256" key="5">
    <source>
        <dbReference type="SAM" id="Coils"/>
    </source>
</evidence>
<organism evidence="9">
    <name type="scientific">Rhinella marina endogenous retrovirus</name>
    <dbReference type="NCBI Taxonomy" id="2218595"/>
    <lineage>
        <taxon>Viruses</taxon>
        <taxon>Riboviria</taxon>
        <taxon>Pararnavirae</taxon>
        <taxon>Artverviricota</taxon>
        <taxon>Revtraviricetes</taxon>
        <taxon>Ortervirales</taxon>
        <taxon>Retroviridae</taxon>
    </lineage>
</organism>
<feature type="region of interest" description="Disordered" evidence="6">
    <location>
        <begin position="293"/>
        <end position="332"/>
    </location>
</feature>
<sequence>MLRFLKQKKSVPHKLPEGAVAVRVLVESREGKKVVKNVEKLYKLVGLPSSGRLQPSVWQDLTVKEKGRLTDKGLFEHAQAHLRVARDLKKEGWKEVDGEGGSEDAEPVFGYKMPSNCDPIDCKMAAAPLMTNTQPQPPPYNGGNVRPPEVWVCPVCGVQNPPCVETCRECGAAHPWDSAHVTDGSGARLTSSGGHLGVPGSPPQPLYPLVTSSGEYYQGQPLPEKPPAPADVVSASAASVSALASGPSLPVQPTVIFVNTPTQAQGGAMPDIQALISSPAFQNAIRMRRQDMGLAGSHDGDDSPPMPSGVILDAPPPPPAPIQAPQPTSVPKPPLPVKPQHLQGQTPQEPEIWYPCYSRYYTMPQGFQVLFSVGYGDITTHRVGAIVNPANSTLAHRAGVARQIADKGGPAIEQECQAYLAQYGPMQPGQVMVTGGGNLPCDRILHAVGPIYDHRTPEHCRTMLQTTLQTVLTFAGQLGIGTLPRRTLAMPLISSGIFGYPLGPCMKDHVEVIKHCLQSVHNLDLQEVRIVCYYEAGMDSVMPLVAQHMVPLMHTGTRQESEPTPPEAPLPPPSVAPRDATEGRGEEGLQLKYMPFTPVQVDAIVTKLPDPDKHPMQYARKLEQIRQIYGATWADLSGITSIKASEYFLPTIMKELDPTKAGPLNQFKSGEEYMAQLMKWAQNRLSDQAGSIQDVQQEPGEAVEKYAARLTMQFEDLGYSTHVKTQAALLVRAFIDGLEDSLKDKVMKLRPELPDGPLQQALTVVKSYQRLLQREEKEAQKDKGKKKPAMYMAEASEVPIMVYQAQDRYGQPPSGPRRSRGQGYRTRPERDDQGRPLCWECGSPNHLRRDCPHRERGRGQGYDSQQRPPHPRS</sequence>
<dbReference type="SMART" id="SM00506">
    <property type="entry name" value="A1pp"/>
    <property type="match status" value="1"/>
</dbReference>
<dbReference type="PANTHER" id="PTHR11106">
    <property type="entry name" value="GANGLIOSIDE INDUCED DIFFERENTIATION ASSOCIATED PROTEIN 2-RELATED"/>
    <property type="match status" value="1"/>
</dbReference>
<feature type="compositionally biased region" description="Basic and acidic residues" evidence="6">
    <location>
        <begin position="847"/>
        <end position="858"/>
    </location>
</feature>
<dbReference type="SMART" id="SM00343">
    <property type="entry name" value="ZnF_C2HC"/>
    <property type="match status" value="1"/>
</dbReference>
<dbReference type="Pfam" id="PF01661">
    <property type="entry name" value="Macro"/>
    <property type="match status" value="1"/>
</dbReference>
<feature type="region of interest" description="Disordered" evidence="6">
    <location>
        <begin position="807"/>
        <end position="873"/>
    </location>
</feature>
<keyword evidence="5" id="KW-0175">Coiled coil</keyword>
<dbReference type="InterPro" id="IPR043472">
    <property type="entry name" value="Macro_dom-like"/>
</dbReference>
<dbReference type="GO" id="GO:0003676">
    <property type="term" value="F:nucleic acid binding"/>
    <property type="evidence" value="ECO:0007669"/>
    <property type="project" value="InterPro"/>
</dbReference>
<feature type="domain" description="Macro" evidence="8">
    <location>
        <begin position="358"/>
        <end position="549"/>
    </location>
</feature>
<evidence type="ECO:0000256" key="1">
    <source>
        <dbReference type="ARBA" id="ARBA00022723"/>
    </source>
</evidence>
<dbReference type="InterPro" id="IPR001876">
    <property type="entry name" value="Znf_RanBP2"/>
</dbReference>
<dbReference type="SUPFAM" id="SSF52949">
    <property type="entry name" value="Macro domain-like"/>
    <property type="match status" value="1"/>
</dbReference>
<evidence type="ECO:0000313" key="9">
    <source>
        <dbReference type="EMBL" id="AWS20966.1"/>
    </source>
</evidence>
<feature type="domain" description="CCHC-type" evidence="7">
    <location>
        <begin position="838"/>
        <end position="852"/>
    </location>
</feature>
<proteinExistence type="predicted"/>
<evidence type="ECO:0000259" key="8">
    <source>
        <dbReference type="PROSITE" id="PS51154"/>
    </source>
</evidence>
<keyword evidence="3" id="KW-0862">Zinc</keyword>
<keyword evidence="1" id="KW-0479">Metal-binding</keyword>
<feature type="coiled-coil region" evidence="5">
    <location>
        <begin position="758"/>
        <end position="785"/>
    </location>
</feature>
<dbReference type="Gene3D" id="3.40.220.10">
    <property type="entry name" value="Leucine Aminopeptidase, subunit E, domain 1"/>
    <property type="match status" value="1"/>
</dbReference>
<reference evidence="9" key="1">
    <citation type="submission" date="2018-02" db="EMBL/GenBank/DDBJ databases">
        <title>Viral discovery in the invasive Australian cane toad (Rhinella marina) using metatranscriptomic and genomic approaches.</title>
        <authorList>
            <person name="Russo A.G."/>
            <person name="Eden J.-S."/>
            <person name="Enosi Tuipulotu D."/>
            <person name="Shi M."/>
            <person name="Selechnik D.M."/>
            <person name="Shine R."/>
            <person name="Rollins L.A."/>
            <person name="Holmes E.C."/>
            <person name="White P.A."/>
        </authorList>
    </citation>
    <scope>NUCLEOTIDE SEQUENCE</scope>
</reference>
<evidence type="ECO:0000256" key="4">
    <source>
        <dbReference type="PROSITE-ProRule" id="PRU00047"/>
    </source>
</evidence>
<dbReference type="Pfam" id="PF00098">
    <property type="entry name" value="zf-CCHC"/>
    <property type="match status" value="1"/>
</dbReference>
<name>A0A2U9K508_9RETR</name>
<dbReference type="EMBL" id="MG981046">
    <property type="protein sequence ID" value="AWS20966.1"/>
    <property type="molecule type" value="Genomic_RNA"/>
</dbReference>
<dbReference type="GO" id="GO:0008270">
    <property type="term" value="F:zinc ion binding"/>
    <property type="evidence" value="ECO:0007669"/>
    <property type="project" value="UniProtKB-KW"/>
</dbReference>
<feature type="region of interest" description="Disordered" evidence="6">
    <location>
        <begin position="184"/>
        <end position="230"/>
    </location>
</feature>
<evidence type="ECO:0000256" key="6">
    <source>
        <dbReference type="SAM" id="MobiDB-lite"/>
    </source>
</evidence>
<dbReference type="PROSITE" id="PS50158">
    <property type="entry name" value="ZF_CCHC"/>
    <property type="match status" value="1"/>
</dbReference>
<feature type="compositionally biased region" description="Pro residues" evidence="6">
    <location>
        <begin position="563"/>
        <end position="575"/>
    </location>
</feature>
<dbReference type="InterPro" id="IPR002589">
    <property type="entry name" value="Macro_dom"/>
</dbReference>
<evidence type="ECO:0000256" key="3">
    <source>
        <dbReference type="ARBA" id="ARBA00022833"/>
    </source>
</evidence>
<dbReference type="PROSITE" id="PS51154">
    <property type="entry name" value="MACRO"/>
    <property type="match status" value="1"/>
</dbReference>
<dbReference type="PANTHER" id="PTHR11106:SF111">
    <property type="entry name" value="MACRO DOMAIN-CONTAINING PROTEIN"/>
    <property type="match status" value="1"/>
</dbReference>